<dbReference type="PANTHER" id="PTHR19848">
    <property type="entry name" value="WD40 REPEAT PROTEIN"/>
    <property type="match status" value="1"/>
</dbReference>
<dbReference type="Pfam" id="PF24883">
    <property type="entry name" value="NPHP3_N"/>
    <property type="match status" value="1"/>
</dbReference>
<feature type="repeat" description="WD" evidence="3">
    <location>
        <begin position="681"/>
        <end position="722"/>
    </location>
</feature>
<keyword evidence="2" id="KW-0677">Repeat</keyword>
<evidence type="ECO:0008006" key="8">
    <source>
        <dbReference type="Google" id="ProtNLM"/>
    </source>
</evidence>
<dbReference type="Pfam" id="PF00400">
    <property type="entry name" value="WD40"/>
    <property type="match status" value="8"/>
</dbReference>
<dbReference type="SUPFAM" id="SSF52540">
    <property type="entry name" value="P-loop containing nucleoside triphosphate hydrolases"/>
    <property type="match status" value="1"/>
</dbReference>
<dbReference type="PROSITE" id="PS00678">
    <property type="entry name" value="WD_REPEATS_1"/>
    <property type="match status" value="8"/>
</dbReference>
<comment type="caution">
    <text evidence="6">The sequence shown here is derived from an EMBL/GenBank/DDBJ whole genome shotgun (WGS) entry which is preliminary data.</text>
</comment>
<dbReference type="InterPro" id="IPR056884">
    <property type="entry name" value="NPHP3-like_N"/>
</dbReference>
<keyword evidence="1 3" id="KW-0853">WD repeat</keyword>
<evidence type="ECO:0000313" key="6">
    <source>
        <dbReference type="EMBL" id="GLB36737.1"/>
    </source>
</evidence>
<dbReference type="InterPro" id="IPR001680">
    <property type="entry name" value="WD40_rpt"/>
</dbReference>
<dbReference type="EMBL" id="BRPK01000003">
    <property type="protein sequence ID" value="GLB36737.1"/>
    <property type="molecule type" value="Genomic_DNA"/>
</dbReference>
<dbReference type="InterPro" id="IPR036322">
    <property type="entry name" value="WD40_repeat_dom_sf"/>
</dbReference>
<dbReference type="PANTHER" id="PTHR19848:SF8">
    <property type="entry name" value="F-BOX AND WD REPEAT DOMAIN CONTAINING 7"/>
    <property type="match status" value="1"/>
</dbReference>
<feature type="repeat" description="WD" evidence="3">
    <location>
        <begin position="765"/>
        <end position="806"/>
    </location>
</feature>
<evidence type="ECO:0000313" key="7">
    <source>
        <dbReference type="Proteomes" id="UP001063166"/>
    </source>
</evidence>
<organism evidence="6 7">
    <name type="scientific">Lyophyllum shimeji</name>
    <name type="common">Hon-shimeji</name>
    <name type="synonym">Tricholoma shimeji</name>
    <dbReference type="NCBI Taxonomy" id="47721"/>
    <lineage>
        <taxon>Eukaryota</taxon>
        <taxon>Fungi</taxon>
        <taxon>Dikarya</taxon>
        <taxon>Basidiomycota</taxon>
        <taxon>Agaricomycotina</taxon>
        <taxon>Agaricomycetes</taxon>
        <taxon>Agaricomycetidae</taxon>
        <taxon>Agaricales</taxon>
        <taxon>Tricholomatineae</taxon>
        <taxon>Lyophyllaceae</taxon>
        <taxon>Lyophyllum</taxon>
    </lineage>
</organism>
<feature type="repeat" description="WD" evidence="3">
    <location>
        <begin position="1065"/>
        <end position="1099"/>
    </location>
</feature>
<evidence type="ECO:0000256" key="1">
    <source>
        <dbReference type="ARBA" id="ARBA00022574"/>
    </source>
</evidence>
<dbReference type="OrthoDB" id="3027122at2759"/>
<feature type="domain" description="Nephrocystin 3-like N-terminal" evidence="5">
    <location>
        <begin position="75"/>
        <end position="234"/>
    </location>
</feature>
<reference evidence="6" key="1">
    <citation type="submission" date="2022-07" db="EMBL/GenBank/DDBJ databases">
        <title>The genome of Lyophyllum shimeji provides insight into the initial evolution of ectomycorrhizal fungal genome.</title>
        <authorList>
            <person name="Kobayashi Y."/>
            <person name="Shibata T."/>
            <person name="Hirakawa H."/>
            <person name="Shigenobu S."/>
            <person name="Nishiyama T."/>
            <person name="Yamada A."/>
            <person name="Hasebe M."/>
            <person name="Kawaguchi M."/>
        </authorList>
    </citation>
    <scope>NUCLEOTIDE SEQUENCE</scope>
    <source>
        <strain evidence="6">AT787</strain>
    </source>
</reference>
<evidence type="ECO:0000259" key="5">
    <source>
        <dbReference type="Pfam" id="PF24883"/>
    </source>
</evidence>
<dbReference type="InterPro" id="IPR019775">
    <property type="entry name" value="WD40_repeat_CS"/>
</dbReference>
<dbReference type="PROSITE" id="PS50294">
    <property type="entry name" value="WD_REPEATS_REGION"/>
    <property type="match status" value="9"/>
</dbReference>
<feature type="repeat" description="WD" evidence="3">
    <location>
        <begin position="723"/>
        <end position="764"/>
    </location>
</feature>
<dbReference type="InterPro" id="IPR020472">
    <property type="entry name" value="WD40_PAC1"/>
</dbReference>
<dbReference type="Proteomes" id="UP001063166">
    <property type="component" value="Unassembled WGS sequence"/>
</dbReference>
<dbReference type="InterPro" id="IPR015943">
    <property type="entry name" value="WD40/YVTN_repeat-like_dom_sf"/>
</dbReference>
<sequence length="1235" mass="135935">MDLSYAQSVNVSGCSFTDVQGNLNIYNGPVSIHHPERDPLDRLRHEMISYETRHSSYGDPSGCMPGTRVQLLSDLVSWTLDDSTPRVYWLAGMAGTGKSTISHSLCEILDARKMLGASFFCSRGSETARNARLIVPTIAYGLASTSPAIRSDIIKAIGDHPRLAEPTYINVEDQFDKLIRRPIQTSISRNLKTYKVIVIDAVDECSDLRFVSTLIRLILKLSFDLPLKLFIASRDEELIHNAFYSSQDLLTAFQLHEVEKHVVVDDIRLFIEKSLLDIKSPGLDRTLDAWPAPFELFRLIEHSGRLFIYPATALRYIREGGKLFKARLSDMANREPKLRRKQQTSMIDDLYGHILQQACASKEEGEILPMRRLLSIIIFLQNPLPIYALTEFAQIDAEVHLSALTAVIHVPTQPEAAVAPFHASFPDFVTDPSRCSRERCPSFAALNAAECHIILALSCMDLMNSSLKYNICGIPSDMTVSRQGRVNLPDHMTKISEALKYACVYWASHLVELQELGSDILPLIRHFLVTHLLHWIECLSILGELETALKSLESANIALLRSKATDVQCRYLQSLVEDALRCLQSNFEAVQRNAFEIYQSAFVWLPKGSLLRKVYSPVPYSLPRIVLGLHDSWPPANLVLRFDSGVLTVALSHDGSQAASGSLDNMVRIWNTTTGLLEAELKGHTDVVTSVAFSRSSGKLASGSWDKTVRIWDVRTGELEAELTGHTDGVTSVAFSPIADQVCSGSKDFTLGIWNAKTGVLQARLRGHVGAVNSVSFSPDGRRVLSGSSDTGLWIWNTETGRVEADLVSKGNRAMVLSAAFSQDGKRVVSGTQDGTVRIWDVATRNLEAELKGHTDQVNSVAFSSDGSRVVSGSYDGIVRVSNAMTGELEAEFKGHMSVVSSVAFFQDGKQVILGSLHGTIHIWNTAAREAGLPQHASSEICLAFSQDGEHLACGSGSGTIWIRNAGTGDIEVELEGHTDLVSSVAFSHDGSRLVSASWDETVRVWDMHSTRVVAEFKGHTDSVSSVVFSPDGNRVVSGSYDKTARIWDVATGKVMAELRVAAEVRCVAFSMDGSQIATGLVDATIRIWNATTGEAEGELIGHTDVVWAVAFSHDGSQVISSSADRTVRVWDKTTGQSYRMTTRYLQLLDSTEIFIHDLRWMKTLEIAYPTKQPSALGGGLAHSVSEDGRWILGEERDCWIPPHYRVFGEPVFSGSRVSFADSTGRLVILDMKGT</sequence>
<feature type="repeat" description="WD" evidence="3">
    <location>
        <begin position="1100"/>
        <end position="1141"/>
    </location>
</feature>
<dbReference type="Gene3D" id="2.130.10.10">
    <property type="entry name" value="YVTN repeat-like/Quinoprotein amine dehydrogenase"/>
    <property type="match status" value="4"/>
</dbReference>
<dbReference type="SUPFAM" id="SSF50978">
    <property type="entry name" value="WD40 repeat-like"/>
    <property type="match status" value="2"/>
</dbReference>
<evidence type="ECO:0000259" key="4">
    <source>
        <dbReference type="Pfam" id="PF23342"/>
    </source>
</evidence>
<feature type="repeat" description="WD" evidence="3">
    <location>
        <begin position="893"/>
        <end position="925"/>
    </location>
</feature>
<dbReference type="SMART" id="SM00320">
    <property type="entry name" value="WD40"/>
    <property type="match status" value="12"/>
</dbReference>
<dbReference type="SMART" id="SM00564">
    <property type="entry name" value="PQQ"/>
    <property type="match status" value="5"/>
</dbReference>
<feature type="repeat" description="WD" evidence="3">
    <location>
        <begin position="809"/>
        <end position="850"/>
    </location>
</feature>
<dbReference type="InterPro" id="IPR027417">
    <property type="entry name" value="P-loop_NTPase"/>
</dbReference>
<dbReference type="PROSITE" id="PS50082">
    <property type="entry name" value="WD_REPEATS_2"/>
    <property type="match status" value="11"/>
</dbReference>
<dbReference type="AlphaFoldDB" id="A0A9P3PK11"/>
<feature type="repeat" description="WD" evidence="3">
    <location>
        <begin position="975"/>
        <end position="1016"/>
    </location>
</feature>
<protein>
    <recommendedName>
        <fullName evidence="8">WD40 repeat-like protein</fullName>
    </recommendedName>
</protein>
<dbReference type="InterPro" id="IPR018391">
    <property type="entry name" value="PQQ_b-propeller_rpt"/>
</dbReference>
<feature type="repeat" description="WD" evidence="3">
    <location>
        <begin position="1017"/>
        <end position="1058"/>
    </location>
</feature>
<dbReference type="CDD" id="cd00200">
    <property type="entry name" value="WD40"/>
    <property type="match status" value="1"/>
</dbReference>
<keyword evidence="7" id="KW-1185">Reference proteome</keyword>
<feature type="domain" description="WDR90 4th beta-propeller" evidence="4">
    <location>
        <begin position="772"/>
        <end position="888"/>
    </location>
</feature>
<proteinExistence type="predicted"/>
<dbReference type="InterPro" id="IPR055440">
    <property type="entry name" value="Beta-prop_WDR90_4th"/>
</dbReference>
<evidence type="ECO:0000256" key="2">
    <source>
        <dbReference type="ARBA" id="ARBA00022737"/>
    </source>
</evidence>
<gene>
    <name evidence="6" type="ORF">LshimejAT787_0310240</name>
</gene>
<feature type="repeat" description="WD" evidence="3">
    <location>
        <begin position="851"/>
        <end position="892"/>
    </location>
</feature>
<name>A0A9P3PK11_LYOSH</name>
<dbReference type="PRINTS" id="PR00320">
    <property type="entry name" value="GPROTEINBRPT"/>
</dbReference>
<dbReference type="Gene3D" id="3.40.50.300">
    <property type="entry name" value="P-loop containing nucleotide triphosphate hydrolases"/>
    <property type="match status" value="1"/>
</dbReference>
<dbReference type="Pfam" id="PF23342">
    <property type="entry name" value="WDR90_beta-prop_4th"/>
    <property type="match status" value="1"/>
</dbReference>
<feature type="repeat" description="WD" evidence="3">
    <location>
        <begin position="646"/>
        <end position="680"/>
    </location>
</feature>
<accession>A0A9P3PK11</accession>
<evidence type="ECO:0000256" key="3">
    <source>
        <dbReference type="PROSITE-ProRule" id="PRU00221"/>
    </source>
</evidence>